<sequence length="247" mass="28747">MAEKVEKVIVLKIEEYTQNENAALVTVLGTNGVFKLFAPGLTKTTSKNRQNLQIGSICEIEYFKARFVNKLNKLKKANLLILPHYEDNLVLKFIAKMVLFLENFKDNANEVFDAYEECLLKYDYYVKNGFEDIETKGNPLRYMITYLVSKALKYNGIQPNHHRCISCNSPANLIDFKFSEGGFICGECTNNQRWTKELKSLYFLFNSLDKYILMSNKAVNDIIYNEIINHLIKNGIYVNWEILRFNK</sequence>
<dbReference type="EMBL" id="CP005933">
    <property type="protein sequence ID" value="AIA33894.1"/>
    <property type="molecule type" value="Genomic_DNA"/>
</dbReference>
<evidence type="ECO:0000313" key="2">
    <source>
        <dbReference type="Proteomes" id="UP000027182"/>
    </source>
</evidence>
<dbReference type="InterPro" id="IPR037278">
    <property type="entry name" value="ARFGAP/RecO"/>
</dbReference>
<dbReference type="SUPFAM" id="SSF57863">
    <property type="entry name" value="ArfGap/RecO-like zinc finger"/>
    <property type="match status" value="1"/>
</dbReference>
<proteinExistence type="predicted"/>
<protein>
    <submittedName>
        <fullName evidence="1">Recombinational DNA repair protein</fullName>
    </submittedName>
</protein>
<dbReference type="GO" id="GO:0043590">
    <property type="term" value="C:bacterial nucleoid"/>
    <property type="evidence" value="ECO:0007669"/>
    <property type="project" value="TreeGrafter"/>
</dbReference>
<dbReference type="InterPro" id="IPR003717">
    <property type="entry name" value="RecO"/>
</dbReference>
<dbReference type="GO" id="GO:0006310">
    <property type="term" value="P:DNA recombination"/>
    <property type="evidence" value="ECO:0007669"/>
    <property type="project" value="InterPro"/>
</dbReference>
<evidence type="ECO:0000313" key="1">
    <source>
        <dbReference type="EMBL" id="AIA33894.1"/>
    </source>
</evidence>
<dbReference type="Pfam" id="PF02565">
    <property type="entry name" value="RecO_C"/>
    <property type="match status" value="1"/>
</dbReference>
<dbReference type="PANTHER" id="PTHR33991">
    <property type="entry name" value="DNA REPAIR PROTEIN RECO"/>
    <property type="match status" value="1"/>
</dbReference>
<dbReference type="PANTHER" id="PTHR33991:SF1">
    <property type="entry name" value="DNA REPAIR PROTEIN RECO"/>
    <property type="match status" value="1"/>
</dbReference>
<accession>A0A059XZ45</accession>
<dbReference type="GO" id="GO:0006302">
    <property type="term" value="P:double-strand break repair"/>
    <property type="evidence" value="ECO:0007669"/>
    <property type="project" value="TreeGrafter"/>
</dbReference>
<dbReference type="Proteomes" id="UP000027182">
    <property type="component" value="Chromosome"/>
</dbReference>
<name>A0A059XZ45_MYCBV</name>
<gene>
    <name evidence="1" type="ORF">K668_01550</name>
</gene>
<dbReference type="NCBIfam" id="TIGR00613">
    <property type="entry name" value="reco"/>
    <property type="match status" value="1"/>
</dbReference>
<reference evidence="1 2" key="1">
    <citation type="submission" date="2013-04" db="EMBL/GenBank/DDBJ databases">
        <authorList>
            <person name="Lin L."/>
            <person name="Zeng Z."/>
            <person name="Xie J."/>
            <person name="Luo L."/>
            <person name="Yang Z."/>
            <person name="Liang W."/>
            <person name="Lin H."/>
            <person name="Dong C."/>
            <person name="Sun Y."/>
        </authorList>
    </citation>
    <scope>NUCLEOTIDE SEQUENCE [LARGE SCALE GENOMIC DNA]</scope>
    <source>
        <strain evidence="1 2">CQ-W70</strain>
    </source>
</reference>
<dbReference type="PATRIC" id="fig|1316930.3.peg.322"/>
<organism evidence="1 2">
    <name type="scientific">Mycoplasmopsis bovis CQ-W70</name>
    <dbReference type="NCBI Taxonomy" id="1316930"/>
    <lineage>
        <taxon>Bacteria</taxon>
        <taxon>Bacillati</taxon>
        <taxon>Mycoplasmatota</taxon>
        <taxon>Mycoplasmoidales</taxon>
        <taxon>Metamycoplasmataceae</taxon>
        <taxon>Mycoplasmopsis</taxon>
    </lineage>
</organism>
<dbReference type="KEGG" id="mbq:K668_01550"/>
<dbReference type="HOGENOM" id="CLU_066632_5_1_14"/>
<dbReference type="RefSeq" id="WP_013456470.1">
    <property type="nucleotide sequence ID" value="NZ_CP005933.1"/>
</dbReference>
<dbReference type="AlphaFoldDB" id="A0A059XZ45"/>
<dbReference type="GeneID" id="31507873"/>